<dbReference type="Pfam" id="PF13959">
    <property type="entry name" value="CTE_SPB4"/>
    <property type="match status" value="1"/>
</dbReference>
<proteinExistence type="inferred from homology"/>
<evidence type="ECO:0000259" key="9">
    <source>
        <dbReference type="PROSITE" id="PS51194"/>
    </source>
</evidence>
<dbReference type="AlphaFoldDB" id="A0A7S1TMT7"/>
<dbReference type="SMART" id="SM00490">
    <property type="entry name" value="HELICc"/>
    <property type="match status" value="1"/>
</dbReference>
<dbReference type="InterPro" id="IPR011545">
    <property type="entry name" value="DEAD/DEAH_box_helicase_dom"/>
</dbReference>
<feature type="domain" description="Helicase ATP-binding" evidence="8">
    <location>
        <begin position="241"/>
        <end position="430"/>
    </location>
</feature>
<dbReference type="SUPFAM" id="SSF52540">
    <property type="entry name" value="P-loop containing nucleoside triphosphate hydrolases"/>
    <property type="match status" value="1"/>
</dbReference>
<comment type="catalytic activity">
    <reaction evidence="6">
        <text>ATP + H2O = ADP + phosphate + H(+)</text>
        <dbReference type="Rhea" id="RHEA:13065"/>
        <dbReference type="ChEBI" id="CHEBI:15377"/>
        <dbReference type="ChEBI" id="CHEBI:15378"/>
        <dbReference type="ChEBI" id="CHEBI:30616"/>
        <dbReference type="ChEBI" id="CHEBI:43474"/>
        <dbReference type="ChEBI" id="CHEBI:456216"/>
        <dbReference type="EC" id="3.6.4.13"/>
    </reaction>
</comment>
<dbReference type="InterPro" id="IPR000629">
    <property type="entry name" value="RNA-helicase_DEAD-box_CS"/>
</dbReference>
<dbReference type="GO" id="GO:0005524">
    <property type="term" value="F:ATP binding"/>
    <property type="evidence" value="ECO:0007669"/>
    <property type="project" value="UniProtKB-UniRule"/>
</dbReference>
<evidence type="ECO:0000256" key="2">
    <source>
        <dbReference type="ARBA" id="ARBA00022801"/>
    </source>
</evidence>
<accession>A0A7S1TMT7</accession>
<dbReference type="InterPro" id="IPR025313">
    <property type="entry name" value="SPB4-like_CTE"/>
</dbReference>
<keyword evidence="1 6" id="KW-0547">Nucleotide-binding</keyword>
<feature type="region of interest" description="Disordered" evidence="7">
    <location>
        <begin position="815"/>
        <end position="887"/>
    </location>
</feature>
<keyword evidence="4 6" id="KW-0067">ATP-binding</keyword>
<feature type="region of interest" description="Disordered" evidence="7">
    <location>
        <begin position="717"/>
        <end position="736"/>
    </location>
</feature>
<dbReference type="PROSITE" id="PS51194">
    <property type="entry name" value="HELICASE_CTER"/>
    <property type="match status" value="1"/>
</dbReference>
<dbReference type="InterPro" id="IPR001650">
    <property type="entry name" value="Helicase_C-like"/>
</dbReference>
<dbReference type="InterPro" id="IPR014001">
    <property type="entry name" value="Helicase_ATP-bd"/>
</dbReference>
<feature type="compositionally biased region" description="Basic and acidic residues" evidence="7">
    <location>
        <begin position="718"/>
        <end position="729"/>
    </location>
</feature>
<dbReference type="EMBL" id="HBGI01004248">
    <property type="protein sequence ID" value="CAD9240989.1"/>
    <property type="molecule type" value="Transcribed_RNA"/>
</dbReference>
<protein>
    <recommendedName>
        <fullName evidence="6">ATP-dependent RNA helicase</fullName>
        <ecNumber evidence="6">3.6.4.13</ecNumber>
    </recommendedName>
</protein>
<evidence type="ECO:0000256" key="7">
    <source>
        <dbReference type="SAM" id="MobiDB-lite"/>
    </source>
</evidence>
<dbReference type="GO" id="GO:0016787">
    <property type="term" value="F:hydrolase activity"/>
    <property type="evidence" value="ECO:0007669"/>
    <property type="project" value="UniProtKB-KW"/>
</dbReference>
<dbReference type="PROSITE" id="PS51192">
    <property type="entry name" value="HELICASE_ATP_BIND_1"/>
    <property type="match status" value="1"/>
</dbReference>
<dbReference type="SMART" id="SM01178">
    <property type="entry name" value="DUF4217"/>
    <property type="match status" value="1"/>
</dbReference>
<sequence>MELADADVSLNLVVPDAFLAASTAGAGVSIGVALPAAAAGGGRRMSTKQKWQLKRKQRNLSRASPSAAGAGQSGLGGLAGAQKPHGLRLENFGAASEFDAGLRQQRDVEHELKHQRQLRQNSKVTLDGAFATKAQPRASGAEVAGSGLGEDQLNAVAGLIASRDTRAPPQTQPREDAETRNAFEDAGLNPSLARHLVHRMGLRALTTVQQRCLAAYFAGAAPPNATSAATSETSVAQPASTAIFNRHIDLLVRSETGSGKTLAYLLPIAHTLLVRKKRVDRAEGSIAIVLAPTRELVAQVERVAEKLFHPWHWIVVGAIMGGEKKKSEKSRLRKGLSIVIATPGRLLDHIRNTRSFVLSKVQFLVLDEADRLMDLGFEDDLLEIIRSLDAAQCATVSSGASTRTNILVSATLPNSVQQLAKVALHDPVTVTVERGLGASVPVEDRLTAEKRISQADDAPRFEAPKNLRQHYCLVDARRRLVTLIAFLRLKSQQKSAKTIVFFSSCDSVDFHHALFQVARLPPVLQEKPALFNKGNAAAGGKLNLLGDEESAASTEAGDTLSLAAMLCPVPVLRIHGNMEQKERIESWREFCRLDSGVLFCTDVASRGLDLPNLTLSLQYDPPTRDEVAEYVHRAGRTARIGCSGDALLFLLPSETEYINVLEKTGLVLKEVSSDAALAALLLSAKKARYNEVAESGKLEKVVRVATTSLQRAIISTVEGRRAGPPHDSESDQDAAAALRQKSVSRSIVSDESSAELQNLAANGFRAYCRAYATHSKSTRHIFHIRNIHLGHAARSFGLRRSPAELDALLRYSYSSPVEPAQPRPRSGGSKAHDASSRKRTRERAHAFSGAAEKRAAVPQSTLSIRRREAGRGLSTSARSELLSEFGS</sequence>
<feature type="compositionally biased region" description="Low complexity" evidence="7">
    <location>
        <begin position="60"/>
        <end position="70"/>
    </location>
</feature>
<evidence type="ECO:0000313" key="10">
    <source>
        <dbReference type="EMBL" id="CAD9240989.1"/>
    </source>
</evidence>
<dbReference type="CDD" id="cd18787">
    <property type="entry name" value="SF2_C_DEAD"/>
    <property type="match status" value="1"/>
</dbReference>
<evidence type="ECO:0000259" key="8">
    <source>
        <dbReference type="PROSITE" id="PS51192"/>
    </source>
</evidence>
<dbReference type="GO" id="GO:0003724">
    <property type="term" value="F:RNA helicase activity"/>
    <property type="evidence" value="ECO:0007669"/>
    <property type="project" value="UniProtKB-EC"/>
</dbReference>
<evidence type="ECO:0000256" key="4">
    <source>
        <dbReference type="ARBA" id="ARBA00022840"/>
    </source>
</evidence>
<keyword evidence="2 6" id="KW-0378">Hydrolase</keyword>
<comment type="domain">
    <text evidence="6">The Q motif is unique to and characteristic of the DEAD box family of RNA helicases and controls ATP binding and hydrolysis.</text>
</comment>
<organism evidence="10">
    <name type="scientific">Erythrolobus australicus</name>
    <dbReference type="NCBI Taxonomy" id="1077150"/>
    <lineage>
        <taxon>Eukaryota</taxon>
        <taxon>Rhodophyta</taxon>
        <taxon>Bangiophyceae</taxon>
        <taxon>Porphyridiales</taxon>
        <taxon>Porphyridiaceae</taxon>
        <taxon>Erythrolobus</taxon>
    </lineage>
</organism>
<dbReference type="Pfam" id="PF00270">
    <property type="entry name" value="DEAD"/>
    <property type="match status" value="1"/>
</dbReference>
<feature type="domain" description="Helicase C-terminal" evidence="9">
    <location>
        <begin position="466"/>
        <end position="688"/>
    </location>
</feature>
<evidence type="ECO:0000256" key="6">
    <source>
        <dbReference type="RuleBase" id="RU365068"/>
    </source>
</evidence>
<keyword evidence="5 6" id="KW-0694">RNA-binding</keyword>
<name>A0A7S1TMT7_9RHOD</name>
<dbReference type="SMART" id="SM00487">
    <property type="entry name" value="DEXDc"/>
    <property type="match status" value="1"/>
</dbReference>
<keyword evidence="3 6" id="KW-0347">Helicase</keyword>
<dbReference type="GO" id="GO:0003723">
    <property type="term" value="F:RNA binding"/>
    <property type="evidence" value="ECO:0007669"/>
    <property type="project" value="UniProtKB-UniRule"/>
</dbReference>
<comment type="similarity">
    <text evidence="6">Belongs to the DEAD box helicase family.</text>
</comment>
<dbReference type="Pfam" id="PF00271">
    <property type="entry name" value="Helicase_C"/>
    <property type="match status" value="1"/>
</dbReference>
<comment type="function">
    <text evidence="6">RNA helicase.</text>
</comment>
<dbReference type="InterPro" id="IPR027417">
    <property type="entry name" value="P-loop_NTPase"/>
</dbReference>
<reference evidence="10" key="1">
    <citation type="submission" date="2021-01" db="EMBL/GenBank/DDBJ databases">
        <authorList>
            <person name="Corre E."/>
            <person name="Pelletier E."/>
            <person name="Niang G."/>
            <person name="Scheremetjew M."/>
            <person name="Finn R."/>
            <person name="Kale V."/>
            <person name="Holt S."/>
            <person name="Cochrane G."/>
            <person name="Meng A."/>
            <person name="Brown T."/>
            <person name="Cohen L."/>
        </authorList>
    </citation>
    <scope>NUCLEOTIDE SEQUENCE</scope>
    <source>
        <strain evidence="10">CCMP3124</strain>
    </source>
</reference>
<feature type="region of interest" description="Disordered" evidence="7">
    <location>
        <begin position="55"/>
        <end position="82"/>
    </location>
</feature>
<dbReference type="EC" id="3.6.4.13" evidence="6"/>
<evidence type="ECO:0000256" key="1">
    <source>
        <dbReference type="ARBA" id="ARBA00022741"/>
    </source>
</evidence>
<dbReference type="PROSITE" id="PS00039">
    <property type="entry name" value="DEAD_ATP_HELICASE"/>
    <property type="match status" value="1"/>
</dbReference>
<evidence type="ECO:0000256" key="3">
    <source>
        <dbReference type="ARBA" id="ARBA00022806"/>
    </source>
</evidence>
<gene>
    <name evidence="10" type="ORF">EAUS1353_LOCUS2729</name>
</gene>
<dbReference type="Gene3D" id="3.40.50.300">
    <property type="entry name" value="P-loop containing nucleotide triphosphate hydrolases"/>
    <property type="match status" value="2"/>
</dbReference>
<dbReference type="PANTHER" id="PTHR24031">
    <property type="entry name" value="RNA HELICASE"/>
    <property type="match status" value="1"/>
</dbReference>
<evidence type="ECO:0000256" key="5">
    <source>
        <dbReference type="ARBA" id="ARBA00022884"/>
    </source>
</evidence>